<evidence type="ECO:0000259" key="3">
    <source>
        <dbReference type="PROSITE" id="PS51186"/>
    </source>
</evidence>
<dbReference type="PANTHER" id="PTHR15298">
    <property type="entry name" value="L-COA N-ACYLTRANSFERASE-RELATED"/>
    <property type="match status" value="1"/>
</dbReference>
<dbReference type="PROSITE" id="PS51186">
    <property type="entry name" value="GNAT"/>
    <property type="match status" value="1"/>
</dbReference>
<dbReference type="GO" id="GO:0005739">
    <property type="term" value="C:mitochondrion"/>
    <property type="evidence" value="ECO:0007669"/>
    <property type="project" value="InterPro"/>
</dbReference>
<reference evidence="5" key="1">
    <citation type="submission" date="2025-08" db="UniProtKB">
        <authorList>
            <consortium name="RefSeq"/>
        </authorList>
    </citation>
    <scope>IDENTIFICATION</scope>
    <source>
        <tissue evidence="5">Gonads</tissue>
    </source>
</reference>
<organism evidence="4 5">
    <name type="scientific">Lingula anatina</name>
    <name type="common">Brachiopod</name>
    <name type="synonym">Lingula unguis</name>
    <dbReference type="NCBI Taxonomy" id="7574"/>
    <lineage>
        <taxon>Eukaryota</taxon>
        <taxon>Metazoa</taxon>
        <taxon>Spiralia</taxon>
        <taxon>Lophotrochozoa</taxon>
        <taxon>Brachiopoda</taxon>
        <taxon>Linguliformea</taxon>
        <taxon>Lingulata</taxon>
        <taxon>Lingulida</taxon>
        <taxon>Linguloidea</taxon>
        <taxon>Lingulidae</taxon>
        <taxon>Lingula</taxon>
    </lineage>
</organism>
<protein>
    <recommendedName>
        <fullName evidence="1">Glycine N-acyltransferase-like protein</fullName>
        <ecNumber evidence="1">2.3.1.-</ecNumber>
    </recommendedName>
</protein>
<dbReference type="FunCoup" id="A0A1S3I0D3">
    <property type="interactions" value="6"/>
</dbReference>
<dbReference type="PANTHER" id="PTHR15298:SF1">
    <property type="entry name" value="GLYCINE N-ACYLTRANSFERASE-LIKE PROTEIN"/>
    <property type="match status" value="1"/>
</dbReference>
<feature type="domain" description="N-acetyltransferase" evidence="3">
    <location>
        <begin position="178"/>
        <end position="318"/>
    </location>
</feature>
<dbReference type="KEGG" id="lak:106159842"/>
<dbReference type="EC" id="2.3.1.-" evidence="1"/>
<dbReference type="Pfam" id="PF06021">
    <property type="entry name" value="Gly_acyl_tr_N"/>
    <property type="match status" value="1"/>
</dbReference>
<dbReference type="InterPro" id="IPR010313">
    <property type="entry name" value="Glycine_N-acyltransferase"/>
</dbReference>
<dbReference type="Gene3D" id="3.40.630.30">
    <property type="match status" value="1"/>
</dbReference>
<evidence type="ECO:0000256" key="2">
    <source>
        <dbReference type="SAM" id="SignalP"/>
    </source>
</evidence>
<dbReference type="InterPro" id="IPR013653">
    <property type="entry name" value="GCN5-like_dom"/>
</dbReference>
<gene>
    <name evidence="5" type="primary">LOC106159842</name>
</gene>
<dbReference type="AlphaFoldDB" id="A0A1S3I0D3"/>
<dbReference type="InParanoid" id="A0A1S3I0D3"/>
<sequence>MMCTCSVRALIRFLIYMSMSVSKSSVDKSLHQVGTANPLNQLELTQLLEHLEKDMPRSLYMIASIQSSQKNSKFSSLFYTDNWPSFSVVISKPEETKSEVHINYYLVYFQSGKEAKGLEFLRKNDFIDWSQNFLLVCPSPLYQYIGEVASEHGGKLDEDNEAQCHILYVNDEGSIPKMAIPDSFKEGVLSAEHSHQVNSEWKYGGTERKRTYIQSLIENFPTVALFTAQGQCIAYMIANEHGGMGMLHVTPEHRGKGCAKYVITTLAKKHVQVGHYPYLYIETDNEASLLLHLKCGFHLVENFQIKFVPYIGHRSLHP</sequence>
<dbReference type="InterPro" id="IPR016181">
    <property type="entry name" value="Acyl_CoA_acyltransferase"/>
</dbReference>
<evidence type="ECO:0000313" key="4">
    <source>
        <dbReference type="Proteomes" id="UP000085678"/>
    </source>
</evidence>
<keyword evidence="4" id="KW-1185">Reference proteome</keyword>
<proteinExistence type="inferred from homology"/>
<dbReference type="SUPFAM" id="SSF55729">
    <property type="entry name" value="Acyl-CoA N-acyltransferases (Nat)"/>
    <property type="match status" value="1"/>
</dbReference>
<dbReference type="OrthoDB" id="6141385at2759"/>
<dbReference type="GO" id="GO:0047961">
    <property type="term" value="F:glycine N-acyltransferase activity"/>
    <property type="evidence" value="ECO:0007669"/>
    <property type="project" value="InterPro"/>
</dbReference>
<evidence type="ECO:0000313" key="5">
    <source>
        <dbReference type="RefSeq" id="XP_013391722.1"/>
    </source>
</evidence>
<dbReference type="Proteomes" id="UP000085678">
    <property type="component" value="Unplaced"/>
</dbReference>
<dbReference type="RefSeq" id="XP_013391722.1">
    <property type="nucleotide sequence ID" value="XM_013536268.1"/>
</dbReference>
<keyword evidence="1" id="KW-0012">Acyltransferase</keyword>
<dbReference type="STRING" id="7574.A0A1S3I0D3"/>
<evidence type="ECO:0000256" key="1">
    <source>
        <dbReference type="RuleBase" id="RU368002"/>
    </source>
</evidence>
<dbReference type="Pfam" id="PF08445">
    <property type="entry name" value="FR47"/>
    <property type="match status" value="1"/>
</dbReference>
<dbReference type="InterPro" id="IPR000182">
    <property type="entry name" value="GNAT_dom"/>
</dbReference>
<feature type="signal peptide" evidence="2">
    <location>
        <begin position="1"/>
        <end position="20"/>
    </location>
</feature>
<comment type="similarity">
    <text evidence="1">Belongs to the glycine N-acyltransferase family.</text>
</comment>
<dbReference type="GeneID" id="106159842"/>
<accession>A0A1S3I0D3</accession>
<keyword evidence="2" id="KW-0732">Signal</keyword>
<feature type="chain" id="PRO_5010270047" description="Glycine N-acyltransferase-like protein" evidence="2">
    <location>
        <begin position="21"/>
        <end position="318"/>
    </location>
</feature>
<keyword evidence="1" id="KW-0808">Transferase</keyword>
<dbReference type="InterPro" id="IPR015938">
    <property type="entry name" value="Glycine_N-acyltransferase_N"/>
</dbReference>
<name>A0A1S3I0D3_LINAN</name>